<dbReference type="RefSeq" id="WP_227560621.1">
    <property type="nucleotide sequence ID" value="NZ_CP066121.1"/>
</dbReference>
<protein>
    <submittedName>
        <fullName evidence="1">Uncharacterized protein</fullName>
    </submittedName>
</protein>
<gene>
    <name evidence="1" type="ORF">I9054_012665</name>
</gene>
<organism evidence="1 2">
    <name type="scientific">Acinetobacter bereziniae</name>
    <name type="common">Acinetobacter genomosp. 10</name>
    <dbReference type="NCBI Taxonomy" id="106648"/>
    <lineage>
        <taxon>Bacteria</taxon>
        <taxon>Pseudomonadati</taxon>
        <taxon>Pseudomonadota</taxon>
        <taxon>Gammaproteobacteria</taxon>
        <taxon>Moraxellales</taxon>
        <taxon>Moraxellaceae</taxon>
        <taxon>Acinetobacter</taxon>
    </lineage>
</organism>
<reference evidence="1" key="1">
    <citation type="submission" date="2022-02" db="EMBL/GenBank/DDBJ databases">
        <title>Characterization of Tn125 harboring carbapenem-resistant Acinetobacter bereziniae clinical isolates.</title>
        <authorList>
            <person name="Wong N.-K."/>
            <person name="Pan Q."/>
        </authorList>
    </citation>
    <scope>NUCLEOTIDE SEQUENCE</scope>
    <source>
        <strain evidence="1">GD03393</strain>
    </source>
</reference>
<accession>A0A9E7PAW2</accession>
<dbReference type="EMBL" id="CP092085">
    <property type="protein sequence ID" value="UUN96231.1"/>
    <property type="molecule type" value="Genomic_DNA"/>
</dbReference>
<dbReference type="AlphaFoldDB" id="A0A9E7PAW2"/>
<evidence type="ECO:0000313" key="1">
    <source>
        <dbReference type="EMBL" id="UUN96231.1"/>
    </source>
</evidence>
<evidence type="ECO:0000313" key="2">
    <source>
        <dbReference type="Proteomes" id="UP000644140"/>
    </source>
</evidence>
<proteinExistence type="predicted"/>
<dbReference type="Proteomes" id="UP000644140">
    <property type="component" value="Chromosome"/>
</dbReference>
<name>A0A9E7PAW2_ACIBZ</name>
<sequence>MTDKPNNSSECCIIKGQKKEVGKMIIRKSIFIAVSTLVMTQYTNAQSEKAANVQLSKIQHGSNQWTSQVDCQDEQDAIRNFRHASSAIRCFDEKGNNTEQSIALAIARPWEERYSSNKQGTLVTTGELNQIALHYNRLADELNTSKFHTYPFSLSNQCTIALYRLRACAYKTAATRKEGIARETAKPTP</sequence>